<dbReference type="SUPFAM" id="SSF47384">
    <property type="entry name" value="Homodimeric domain of signal transducing histidine kinase"/>
    <property type="match status" value="1"/>
</dbReference>
<dbReference type="InterPro" id="IPR005467">
    <property type="entry name" value="His_kinase_dom"/>
</dbReference>
<dbReference type="NCBIfam" id="TIGR00229">
    <property type="entry name" value="sensory_box"/>
    <property type="match status" value="1"/>
</dbReference>
<evidence type="ECO:0000259" key="8">
    <source>
        <dbReference type="PROSITE" id="PS50109"/>
    </source>
</evidence>
<dbReference type="Pfam" id="PF00512">
    <property type="entry name" value="HisKA"/>
    <property type="match status" value="1"/>
</dbReference>
<name>A0A512JL15_9HYPH</name>
<dbReference type="SMART" id="SM00387">
    <property type="entry name" value="HATPase_c"/>
    <property type="match status" value="1"/>
</dbReference>
<dbReference type="PANTHER" id="PTHR43047">
    <property type="entry name" value="TWO-COMPONENT HISTIDINE PROTEIN KINASE"/>
    <property type="match status" value="1"/>
</dbReference>
<organism evidence="10 11">
    <name type="scientific">Methylobacterium gnaphalii</name>
    <dbReference type="NCBI Taxonomy" id="1010610"/>
    <lineage>
        <taxon>Bacteria</taxon>
        <taxon>Pseudomonadati</taxon>
        <taxon>Pseudomonadota</taxon>
        <taxon>Alphaproteobacteria</taxon>
        <taxon>Hyphomicrobiales</taxon>
        <taxon>Methylobacteriaceae</taxon>
        <taxon>Methylobacterium</taxon>
    </lineage>
</organism>
<protein>
    <recommendedName>
        <fullName evidence="2">histidine kinase</fullName>
        <ecNumber evidence="2">2.7.13.3</ecNumber>
    </recommendedName>
</protein>
<dbReference type="InterPro" id="IPR013655">
    <property type="entry name" value="PAS_fold_3"/>
</dbReference>
<dbReference type="Gene3D" id="1.10.287.130">
    <property type="match status" value="1"/>
</dbReference>
<keyword evidence="5 10" id="KW-0418">Kinase</keyword>
<dbReference type="InterPro" id="IPR036890">
    <property type="entry name" value="HATPase_C_sf"/>
</dbReference>
<keyword evidence="7" id="KW-0812">Transmembrane</keyword>
<dbReference type="Pfam" id="PF08447">
    <property type="entry name" value="PAS_3"/>
    <property type="match status" value="1"/>
</dbReference>
<evidence type="ECO:0000259" key="9">
    <source>
        <dbReference type="PROSITE" id="PS50113"/>
    </source>
</evidence>
<dbReference type="GO" id="GO:0000155">
    <property type="term" value="F:phosphorelay sensor kinase activity"/>
    <property type="evidence" value="ECO:0007669"/>
    <property type="project" value="InterPro"/>
</dbReference>
<reference evidence="10 11" key="1">
    <citation type="submission" date="2019-07" db="EMBL/GenBank/DDBJ databases">
        <title>Whole genome shotgun sequence of Methylobacterium gnaphalii NBRC 107716.</title>
        <authorList>
            <person name="Hosoyama A."/>
            <person name="Uohara A."/>
            <person name="Ohji S."/>
            <person name="Ichikawa N."/>
        </authorList>
    </citation>
    <scope>NUCLEOTIDE SEQUENCE [LARGE SCALE GENOMIC DNA]</scope>
    <source>
        <strain evidence="10 11">NBRC 107716</strain>
    </source>
</reference>
<dbReference type="InterPro" id="IPR036097">
    <property type="entry name" value="HisK_dim/P_sf"/>
</dbReference>
<feature type="coiled-coil region" evidence="6">
    <location>
        <begin position="508"/>
        <end position="538"/>
    </location>
</feature>
<dbReference type="InterPro" id="IPR003661">
    <property type="entry name" value="HisK_dim/P_dom"/>
</dbReference>
<keyword evidence="4" id="KW-0808">Transferase</keyword>
<dbReference type="CDD" id="cd16922">
    <property type="entry name" value="HATPase_EvgS-ArcB-TorS-like"/>
    <property type="match status" value="1"/>
</dbReference>
<dbReference type="Proteomes" id="UP000321750">
    <property type="component" value="Unassembled WGS sequence"/>
</dbReference>
<accession>A0A512JL15</accession>
<keyword evidence="7" id="KW-1133">Transmembrane helix</keyword>
<dbReference type="EC" id="2.7.13.3" evidence="2"/>
<evidence type="ECO:0000313" key="10">
    <source>
        <dbReference type="EMBL" id="GEP10624.1"/>
    </source>
</evidence>
<keyword evidence="6" id="KW-0175">Coiled coil</keyword>
<dbReference type="InterPro" id="IPR003594">
    <property type="entry name" value="HATPase_dom"/>
</dbReference>
<dbReference type="SMART" id="SM00388">
    <property type="entry name" value="HisKA"/>
    <property type="match status" value="1"/>
</dbReference>
<dbReference type="SUPFAM" id="SSF55785">
    <property type="entry name" value="PYP-like sensor domain (PAS domain)"/>
    <property type="match status" value="2"/>
</dbReference>
<evidence type="ECO:0000256" key="7">
    <source>
        <dbReference type="SAM" id="Phobius"/>
    </source>
</evidence>
<dbReference type="CDD" id="cd00130">
    <property type="entry name" value="PAS"/>
    <property type="match status" value="1"/>
</dbReference>
<dbReference type="InterPro" id="IPR001610">
    <property type="entry name" value="PAC"/>
</dbReference>
<dbReference type="EMBL" id="BJZV01000012">
    <property type="protein sequence ID" value="GEP10624.1"/>
    <property type="molecule type" value="Genomic_DNA"/>
</dbReference>
<keyword evidence="3" id="KW-0597">Phosphoprotein</keyword>
<dbReference type="PROSITE" id="PS50109">
    <property type="entry name" value="HIS_KIN"/>
    <property type="match status" value="1"/>
</dbReference>
<dbReference type="Pfam" id="PF12860">
    <property type="entry name" value="PAS_7"/>
    <property type="match status" value="1"/>
</dbReference>
<evidence type="ECO:0000256" key="1">
    <source>
        <dbReference type="ARBA" id="ARBA00000085"/>
    </source>
</evidence>
<dbReference type="AlphaFoldDB" id="A0A512JL15"/>
<dbReference type="PANTHER" id="PTHR43047:SF72">
    <property type="entry name" value="OSMOSENSING HISTIDINE PROTEIN KINASE SLN1"/>
    <property type="match status" value="1"/>
</dbReference>
<evidence type="ECO:0000256" key="4">
    <source>
        <dbReference type="ARBA" id="ARBA00022679"/>
    </source>
</evidence>
<gene>
    <name evidence="10" type="ORF">MGN01_24690</name>
</gene>
<evidence type="ECO:0000256" key="3">
    <source>
        <dbReference type="ARBA" id="ARBA00022553"/>
    </source>
</evidence>
<dbReference type="InterPro" id="IPR035965">
    <property type="entry name" value="PAS-like_dom_sf"/>
</dbReference>
<dbReference type="InterPro" id="IPR000700">
    <property type="entry name" value="PAS-assoc_C"/>
</dbReference>
<evidence type="ECO:0000256" key="5">
    <source>
        <dbReference type="ARBA" id="ARBA00022777"/>
    </source>
</evidence>
<evidence type="ECO:0000313" key="11">
    <source>
        <dbReference type="Proteomes" id="UP000321750"/>
    </source>
</evidence>
<feature type="transmembrane region" description="Helical" evidence="7">
    <location>
        <begin position="55"/>
        <end position="76"/>
    </location>
</feature>
<sequence length="815" mass="88674">MTAPERSSDRVGVHMPEAVSASLAARVRADTILGIRRQRSAADERMERAETWLRIAVPGMLAGFLLCLLAVITLHLRLQHAEAVRTAHVEIEGLARLTAAAFGESNLVGDAARTSAQDRLHALMPAGAQGGRQVFVAGRDDRIVAAYPAPIRLPSTLTAVLGPDQAIGALAESAGAMIMRLADGAEVIAAVHSLPNNSGQVAVIRPVAHVTAAWWERLCTLAVLFGATTLVVAGIGTAYTLQSRRARASDRVCEEVRRRLDTALGRGRCGLWDWDIPRGEIFWSDSMYAMLGYPAEKGLLSFGDVNDLVHPDDGDLYSLARQLAATDSTIDHEFRMRGASGDWIWLRTRAEIVHDEADGSRHLVGIAVDVTEQRRLAESNATADMRLRDAVEAISEAFVLWDDANRLVLCNSKFRDLHALSAEDAQPGRRYADIMGRGVLPPVRREVPDIGRVSPQDHAFSARTLEVELTDGRWLQVSERRTKDGGYVSVGTDITGLKRQQEKLVVSERELLATVKDLKRSRRALEIQTHQLAELAEQHLDQKAKAEIANQAKSEFLANMSHELRTPLNAIMGFADLMENEVYGRLGDARYVGYCQDIQESGTYLLSVIDDILHMARIEAKRVSLDRREIAAVNAVRDAVKLVELAAQSKGVALRVEMQPNLRLLADERALIQILGNVLQNAVKFTPSGGRVLVRGRSCGTFIHLFVEDSGIGIPKSALDKIGKPFEQVENNLTRSHRGSGLGLAIARSTAELHGGSLRIRSDIGVGTIVMVRLPAPTPERLAALTRPGAEATLDSLRLASGATQRPDGRAAAAG</sequence>
<dbReference type="InterPro" id="IPR004358">
    <property type="entry name" value="Sig_transdc_His_kin-like_C"/>
</dbReference>
<proteinExistence type="predicted"/>
<dbReference type="PROSITE" id="PS50113">
    <property type="entry name" value="PAC"/>
    <property type="match status" value="1"/>
</dbReference>
<dbReference type="GO" id="GO:0005886">
    <property type="term" value="C:plasma membrane"/>
    <property type="evidence" value="ECO:0007669"/>
    <property type="project" value="TreeGrafter"/>
</dbReference>
<evidence type="ECO:0000256" key="6">
    <source>
        <dbReference type="SAM" id="Coils"/>
    </source>
</evidence>
<dbReference type="PRINTS" id="PR00344">
    <property type="entry name" value="BCTRLSENSOR"/>
</dbReference>
<dbReference type="SMART" id="SM00091">
    <property type="entry name" value="PAS"/>
    <property type="match status" value="2"/>
</dbReference>
<keyword evidence="7" id="KW-0472">Membrane</keyword>
<dbReference type="InterPro" id="IPR000014">
    <property type="entry name" value="PAS"/>
</dbReference>
<dbReference type="Pfam" id="PF02518">
    <property type="entry name" value="HATPase_c"/>
    <property type="match status" value="1"/>
</dbReference>
<comment type="catalytic activity">
    <reaction evidence="1">
        <text>ATP + protein L-histidine = ADP + protein N-phospho-L-histidine.</text>
        <dbReference type="EC" id="2.7.13.3"/>
    </reaction>
</comment>
<dbReference type="Gene3D" id="3.30.565.10">
    <property type="entry name" value="Histidine kinase-like ATPase, C-terminal domain"/>
    <property type="match status" value="1"/>
</dbReference>
<dbReference type="SUPFAM" id="SSF55874">
    <property type="entry name" value="ATPase domain of HSP90 chaperone/DNA topoisomerase II/histidine kinase"/>
    <property type="match status" value="1"/>
</dbReference>
<dbReference type="SMART" id="SM00086">
    <property type="entry name" value="PAC"/>
    <property type="match status" value="1"/>
</dbReference>
<feature type="domain" description="PAC" evidence="9">
    <location>
        <begin position="330"/>
        <end position="382"/>
    </location>
</feature>
<feature type="domain" description="Histidine kinase" evidence="8">
    <location>
        <begin position="559"/>
        <end position="778"/>
    </location>
</feature>
<dbReference type="GO" id="GO:0009927">
    <property type="term" value="F:histidine phosphotransfer kinase activity"/>
    <property type="evidence" value="ECO:0007669"/>
    <property type="project" value="TreeGrafter"/>
</dbReference>
<keyword evidence="11" id="KW-1185">Reference proteome</keyword>
<evidence type="ECO:0000256" key="2">
    <source>
        <dbReference type="ARBA" id="ARBA00012438"/>
    </source>
</evidence>
<dbReference type="Gene3D" id="3.30.450.20">
    <property type="entry name" value="PAS domain"/>
    <property type="match status" value="2"/>
</dbReference>
<dbReference type="CDD" id="cd00082">
    <property type="entry name" value="HisKA"/>
    <property type="match status" value="1"/>
</dbReference>
<comment type="caution">
    <text evidence="10">The sequence shown here is derived from an EMBL/GenBank/DDBJ whole genome shotgun (WGS) entry which is preliminary data.</text>
</comment>